<dbReference type="Gene3D" id="3.20.20.140">
    <property type="entry name" value="Metal-dependent hydrolases"/>
    <property type="match status" value="1"/>
</dbReference>
<accession>A0AAP4BP40</accession>
<dbReference type="Proteomes" id="UP001239759">
    <property type="component" value="Unassembled WGS sequence"/>
</dbReference>
<dbReference type="EMBL" id="JASNVH010000004">
    <property type="protein sequence ID" value="MDK4306631.1"/>
    <property type="molecule type" value="Genomic_DNA"/>
</dbReference>
<evidence type="ECO:0000259" key="2">
    <source>
        <dbReference type="Pfam" id="PF00962"/>
    </source>
</evidence>
<keyword evidence="6" id="KW-1185">Reference proteome</keyword>
<reference evidence="4 6" key="1">
    <citation type="submission" date="2023-05" db="EMBL/GenBank/DDBJ databases">
        <title>Metabolic capabilities are highly conserved among human nasal-associated Corynebacterium species in pangenomic analyses.</title>
        <authorList>
            <person name="Tran T.H."/>
            <person name="Roberts A.Q."/>
            <person name="Escapa I.F."/>
            <person name="Gao W."/>
            <person name="Conlan S."/>
            <person name="Kong H."/>
            <person name="Segre J.A."/>
            <person name="Kelly M.S."/>
            <person name="Lemon K.P."/>
        </authorList>
    </citation>
    <scope>NUCLEOTIDE SEQUENCE</scope>
    <source>
        <strain evidence="4">KPL2773</strain>
        <strain evidence="3 6">KPL3772</strain>
    </source>
</reference>
<dbReference type="InterPro" id="IPR032466">
    <property type="entry name" value="Metal_Hydrolase"/>
</dbReference>
<dbReference type="EMBL" id="JASNUQ010000005">
    <property type="protein sequence ID" value="MDK4289923.1"/>
    <property type="molecule type" value="Genomic_DNA"/>
</dbReference>
<dbReference type="AlphaFoldDB" id="A0AAP4BP40"/>
<organism evidence="4 5">
    <name type="scientific">Corynebacterium pseudodiphtheriticum</name>
    <dbReference type="NCBI Taxonomy" id="37637"/>
    <lineage>
        <taxon>Bacteria</taxon>
        <taxon>Bacillati</taxon>
        <taxon>Actinomycetota</taxon>
        <taxon>Actinomycetes</taxon>
        <taxon>Mycobacteriales</taxon>
        <taxon>Corynebacteriaceae</taxon>
        <taxon>Corynebacterium</taxon>
    </lineage>
</organism>
<sequence>MIETPAISPEHKNFASQLITELPKVSIHEYLPTQTDDGSQVASREQLAKHIQSTVRRYREDNVVYLELRVVVEDFCTDDFVLADAFATALDAVAAEGIQARLLVCARADGAAVSELTELAVQAQGDPNFAGMVFILGGDAAWNAVGSALSAACTKLRENYLPFAIDGAAGIDAVGAAVQLGALRLGRPLALVDDFSADITGIVPGKISSWVRDRGITAEMTPLWDLADESLGEAAVDELPDHPLPLLQQLGFCCTISAGQLHAGSCSDVMNSLTETFGYGLEEFFDLTAKTVTASFLSEPERQQLLETQILPRYEKLADAELRQPEGTNESEEAEEAGETGAVTEDGSAGQNVD</sequence>
<feature type="domain" description="Adenosine deaminase" evidence="2">
    <location>
        <begin position="28"/>
        <end position="307"/>
    </location>
</feature>
<gene>
    <name evidence="3" type="ORF">QPX23_04145</name>
    <name evidence="4" type="ORF">QPX42_03570</name>
</gene>
<evidence type="ECO:0000313" key="3">
    <source>
        <dbReference type="EMBL" id="MDK4289923.1"/>
    </source>
</evidence>
<dbReference type="GO" id="GO:0019239">
    <property type="term" value="F:deaminase activity"/>
    <property type="evidence" value="ECO:0007669"/>
    <property type="project" value="InterPro"/>
</dbReference>
<comment type="caution">
    <text evidence="4">The sequence shown here is derived from an EMBL/GenBank/DDBJ whole genome shotgun (WGS) entry which is preliminary data.</text>
</comment>
<evidence type="ECO:0000256" key="1">
    <source>
        <dbReference type="SAM" id="MobiDB-lite"/>
    </source>
</evidence>
<dbReference type="Pfam" id="PF00962">
    <property type="entry name" value="A_deaminase"/>
    <property type="match status" value="1"/>
</dbReference>
<evidence type="ECO:0000313" key="4">
    <source>
        <dbReference type="EMBL" id="MDK4306631.1"/>
    </source>
</evidence>
<feature type="compositionally biased region" description="Acidic residues" evidence="1">
    <location>
        <begin position="329"/>
        <end position="338"/>
    </location>
</feature>
<dbReference type="Proteomes" id="UP001224412">
    <property type="component" value="Unassembled WGS sequence"/>
</dbReference>
<dbReference type="SUPFAM" id="SSF51556">
    <property type="entry name" value="Metallo-dependent hydrolases"/>
    <property type="match status" value="1"/>
</dbReference>
<protein>
    <submittedName>
        <fullName evidence="4">Adenosine deaminase</fullName>
    </submittedName>
</protein>
<dbReference type="RefSeq" id="WP_239261106.1">
    <property type="nucleotide sequence ID" value="NZ_CP137212.1"/>
</dbReference>
<dbReference type="InterPro" id="IPR001365">
    <property type="entry name" value="A_deaminase_dom"/>
</dbReference>
<name>A0AAP4BP40_9CORY</name>
<proteinExistence type="predicted"/>
<evidence type="ECO:0000313" key="5">
    <source>
        <dbReference type="Proteomes" id="UP001224412"/>
    </source>
</evidence>
<feature type="region of interest" description="Disordered" evidence="1">
    <location>
        <begin position="317"/>
        <end position="354"/>
    </location>
</feature>
<evidence type="ECO:0000313" key="6">
    <source>
        <dbReference type="Proteomes" id="UP001239759"/>
    </source>
</evidence>